<dbReference type="Gene3D" id="3.40.50.2300">
    <property type="match status" value="1"/>
</dbReference>
<dbReference type="InterPro" id="IPR011006">
    <property type="entry name" value="CheY-like_superfamily"/>
</dbReference>
<dbReference type="RefSeq" id="WP_175114608.1">
    <property type="nucleotide sequence ID" value="NZ_CADIKF010000061.1"/>
</dbReference>
<dbReference type="InterPro" id="IPR004358">
    <property type="entry name" value="Sig_transdc_His_kin-like_C"/>
</dbReference>
<dbReference type="PANTHER" id="PTHR43047">
    <property type="entry name" value="TWO-COMPONENT HISTIDINE PROTEIN KINASE"/>
    <property type="match status" value="1"/>
</dbReference>
<comment type="catalytic activity">
    <reaction evidence="1">
        <text>ATP + protein L-histidine = ADP + protein N-phospho-L-histidine.</text>
        <dbReference type="EC" id="2.7.13.3"/>
    </reaction>
</comment>
<dbReference type="SMART" id="SM00388">
    <property type="entry name" value="HisKA"/>
    <property type="match status" value="1"/>
</dbReference>
<keyword evidence="7" id="KW-1133">Transmembrane helix</keyword>
<evidence type="ECO:0000256" key="3">
    <source>
        <dbReference type="ARBA" id="ARBA00022553"/>
    </source>
</evidence>
<dbReference type="Pfam" id="PF02518">
    <property type="entry name" value="HATPase_c"/>
    <property type="match status" value="1"/>
</dbReference>
<feature type="transmembrane region" description="Helical" evidence="7">
    <location>
        <begin position="136"/>
        <end position="157"/>
    </location>
</feature>
<feature type="transmembrane region" description="Helical" evidence="7">
    <location>
        <begin position="112"/>
        <end position="129"/>
    </location>
</feature>
<dbReference type="InterPro" id="IPR003594">
    <property type="entry name" value="HATPase_dom"/>
</dbReference>
<dbReference type="AlphaFoldDB" id="A0A6J5ESD9"/>
<dbReference type="SMART" id="SM00448">
    <property type="entry name" value="REC"/>
    <property type="match status" value="1"/>
</dbReference>
<dbReference type="Pfam" id="PF00512">
    <property type="entry name" value="HisKA"/>
    <property type="match status" value="1"/>
</dbReference>
<dbReference type="GO" id="GO:0000155">
    <property type="term" value="F:phosphorelay sensor kinase activity"/>
    <property type="evidence" value="ECO:0007669"/>
    <property type="project" value="InterPro"/>
</dbReference>
<dbReference type="CDD" id="cd00082">
    <property type="entry name" value="HisKA"/>
    <property type="match status" value="1"/>
</dbReference>
<dbReference type="Proteomes" id="UP000494329">
    <property type="component" value="Unassembled WGS sequence"/>
</dbReference>
<dbReference type="SUPFAM" id="SSF55874">
    <property type="entry name" value="ATPase domain of HSP90 chaperone/DNA topoisomerase II/histidine kinase"/>
    <property type="match status" value="1"/>
</dbReference>
<evidence type="ECO:0000313" key="10">
    <source>
        <dbReference type="EMBL" id="CAB3769113.1"/>
    </source>
</evidence>
<dbReference type="InterPro" id="IPR036097">
    <property type="entry name" value="HisK_dim/P_sf"/>
</dbReference>
<dbReference type="EC" id="2.7.13.3" evidence="2"/>
<organism evidence="10 11">
    <name type="scientific">Paraburkholderia solisilvae</name>
    <dbReference type="NCBI Taxonomy" id="624376"/>
    <lineage>
        <taxon>Bacteria</taxon>
        <taxon>Pseudomonadati</taxon>
        <taxon>Pseudomonadota</taxon>
        <taxon>Betaproteobacteria</taxon>
        <taxon>Burkholderiales</taxon>
        <taxon>Burkholderiaceae</taxon>
        <taxon>Paraburkholderia</taxon>
    </lineage>
</organism>
<keyword evidence="11" id="KW-1185">Reference proteome</keyword>
<dbReference type="PRINTS" id="PR00344">
    <property type="entry name" value="BCTRLSENSOR"/>
</dbReference>
<proteinExistence type="predicted"/>
<dbReference type="CDD" id="cd00156">
    <property type="entry name" value="REC"/>
    <property type="match status" value="1"/>
</dbReference>
<dbReference type="Pfam" id="PF00072">
    <property type="entry name" value="Response_reg"/>
    <property type="match status" value="1"/>
</dbReference>
<evidence type="ECO:0000256" key="6">
    <source>
        <dbReference type="PROSITE-ProRule" id="PRU00169"/>
    </source>
</evidence>
<dbReference type="EMBL" id="CADIKF010000061">
    <property type="protein sequence ID" value="CAB3769113.1"/>
    <property type="molecule type" value="Genomic_DNA"/>
</dbReference>
<feature type="modified residue" description="4-aspartylphosphate" evidence="6">
    <location>
        <position position="512"/>
    </location>
</feature>
<dbReference type="SUPFAM" id="SSF47384">
    <property type="entry name" value="Homodimeric domain of signal transducing histidine kinase"/>
    <property type="match status" value="1"/>
</dbReference>
<dbReference type="InterPro" id="IPR005467">
    <property type="entry name" value="His_kinase_dom"/>
</dbReference>
<dbReference type="InterPro" id="IPR001789">
    <property type="entry name" value="Sig_transdc_resp-reg_receiver"/>
</dbReference>
<dbReference type="CDD" id="cd00075">
    <property type="entry name" value="HATPase"/>
    <property type="match status" value="1"/>
</dbReference>
<evidence type="ECO:0000256" key="1">
    <source>
        <dbReference type="ARBA" id="ARBA00000085"/>
    </source>
</evidence>
<gene>
    <name evidence="10" type="primary">rcsC_16</name>
    <name evidence="10" type="ORF">LMG29739_05471</name>
</gene>
<dbReference type="InterPro" id="IPR036890">
    <property type="entry name" value="HATPase_C_sf"/>
</dbReference>
<accession>A0A6J5ESD9</accession>
<dbReference type="PROSITE" id="PS50110">
    <property type="entry name" value="RESPONSE_REGULATORY"/>
    <property type="match status" value="1"/>
</dbReference>
<reference evidence="10 11" key="1">
    <citation type="submission" date="2020-04" db="EMBL/GenBank/DDBJ databases">
        <authorList>
            <person name="De Canck E."/>
        </authorList>
    </citation>
    <scope>NUCLEOTIDE SEQUENCE [LARGE SCALE GENOMIC DNA]</scope>
    <source>
        <strain evidence="10 11">LMG 29739</strain>
    </source>
</reference>
<dbReference type="Gene3D" id="1.10.287.130">
    <property type="match status" value="1"/>
</dbReference>
<feature type="domain" description="Response regulatory" evidence="9">
    <location>
        <begin position="462"/>
        <end position="582"/>
    </location>
</feature>
<name>A0A6J5ESD9_9BURK</name>
<feature type="transmembrane region" description="Helical" evidence="7">
    <location>
        <begin position="48"/>
        <end position="70"/>
    </location>
</feature>
<keyword evidence="7" id="KW-0812">Transmembrane</keyword>
<feature type="transmembrane region" description="Helical" evidence="7">
    <location>
        <begin position="163"/>
        <end position="181"/>
    </location>
</feature>
<dbReference type="InterPro" id="IPR003661">
    <property type="entry name" value="HisK_dim/P_dom"/>
</dbReference>
<evidence type="ECO:0000259" key="9">
    <source>
        <dbReference type="PROSITE" id="PS50110"/>
    </source>
</evidence>
<evidence type="ECO:0000256" key="7">
    <source>
        <dbReference type="SAM" id="Phobius"/>
    </source>
</evidence>
<dbReference type="GO" id="GO:0005886">
    <property type="term" value="C:plasma membrane"/>
    <property type="evidence" value="ECO:0007669"/>
    <property type="project" value="TreeGrafter"/>
</dbReference>
<dbReference type="PANTHER" id="PTHR43047:SF9">
    <property type="entry name" value="HISTIDINE KINASE"/>
    <property type="match status" value="1"/>
</dbReference>
<feature type="transmembrane region" description="Helical" evidence="7">
    <location>
        <begin position="24"/>
        <end position="42"/>
    </location>
</feature>
<feature type="transmembrane region" description="Helical" evidence="7">
    <location>
        <begin position="82"/>
        <end position="106"/>
    </location>
</feature>
<evidence type="ECO:0000256" key="2">
    <source>
        <dbReference type="ARBA" id="ARBA00012438"/>
    </source>
</evidence>
<keyword evidence="5 10" id="KW-0418">Kinase</keyword>
<dbReference type="SUPFAM" id="SSF52172">
    <property type="entry name" value="CheY-like"/>
    <property type="match status" value="1"/>
</dbReference>
<dbReference type="PROSITE" id="PS50109">
    <property type="entry name" value="HIS_KIN"/>
    <property type="match status" value="1"/>
</dbReference>
<protein>
    <recommendedName>
        <fullName evidence="2">histidine kinase</fullName>
        <ecNumber evidence="2">2.7.13.3</ecNumber>
    </recommendedName>
</protein>
<dbReference type="Gene3D" id="3.30.565.10">
    <property type="entry name" value="Histidine kinase-like ATPase, C-terminal domain"/>
    <property type="match status" value="1"/>
</dbReference>
<dbReference type="SMART" id="SM00387">
    <property type="entry name" value="HATPase_c"/>
    <property type="match status" value="1"/>
</dbReference>
<evidence type="ECO:0000259" key="8">
    <source>
        <dbReference type="PROSITE" id="PS50109"/>
    </source>
</evidence>
<keyword evidence="4 10" id="KW-0808">Transferase</keyword>
<keyword evidence="7" id="KW-0472">Membrane</keyword>
<keyword evidence="3 6" id="KW-0597">Phosphoprotein</keyword>
<dbReference type="GO" id="GO:0009927">
    <property type="term" value="F:histidine phosphotransfer kinase activity"/>
    <property type="evidence" value="ECO:0007669"/>
    <property type="project" value="TreeGrafter"/>
</dbReference>
<evidence type="ECO:0000313" key="11">
    <source>
        <dbReference type="Proteomes" id="UP000494329"/>
    </source>
</evidence>
<evidence type="ECO:0000256" key="4">
    <source>
        <dbReference type="ARBA" id="ARBA00022679"/>
    </source>
</evidence>
<feature type="domain" description="Histidine kinase" evidence="8">
    <location>
        <begin position="224"/>
        <end position="440"/>
    </location>
</feature>
<sequence length="614" mass="67194">MRADPIQRAIDEDLVRVLYAQDPIAFFTHWFSIALLVALYWVDMPYPQRFAACFIFYSLANCAGLVLWMCHRRWPGALQPRVWIYLHALRNALLYAAPGLAIWFAFQSAHTNLPLLHTVLIVTLAAGVFMSNGFDVVNFSTSIAFLLLPAIVLHFGVHTFDRTILAIVLAFFFGAINVYALSYRKLFQRVVQARIDQQTLAESLAAQKLVAEEASLAKTRFFAAASHDLRQPLHAIGLLAASLNDPAAAPTQHAKTADHIVNNVEALNQLFNQVLDLARLESGVTQVIRLHFLLSELFDRVGNQYWPQAAAKGLALRIAPTAAVVHGDPVLLERILSNLLSNAVRYTESGAIWMGFRRSGRRAGGYIEVRDSGIGIPPDEHKRIFEEFYQVANPQRDARQGHGLGLPTVKRLVELLGAELHLRSVPGRGSVFRFTVDAGDPARIVAGLDTAASGAPAVVGRRVLCIDDEPAILEGLSSLLGRWGCIVRGVRDENEALLALDDGFMPDAVLCDYQLANHRTGAQALAVVRDALRRRGRSHVVTLLITGDMASAELQALASAGIPVLHKPVTAARLRRTLEMLWQQPDLPLVLAASAQAEQEAPGGAPHAMLGPQG</sequence>
<evidence type="ECO:0000256" key="5">
    <source>
        <dbReference type="ARBA" id="ARBA00022777"/>
    </source>
</evidence>